<evidence type="ECO:0000256" key="8">
    <source>
        <dbReference type="ARBA" id="ARBA00023180"/>
    </source>
</evidence>
<accession>A0A3B6IMH5</accession>
<evidence type="ECO:0000256" key="6">
    <source>
        <dbReference type="ARBA" id="ARBA00022989"/>
    </source>
</evidence>
<evidence type="ECO:0000256" key="4">
    <source>
        <dbReference type="ARBA" id="ARBA00022729"/>
    </source>
</evidence>
<keyword evidence="12" id="KW-1185">Reference proteome</keyword>
<organism evidence="11">
    <name type="scientific">Triticum aestivum</name>
    <name type="common">Wheat</name>
    <dbReference type="NCBI Taxonomy" id="4565"/>
    <lineage>
        <taxon>Eukaryota</taxon>
        <taxon>Viridiplantae</taxon>
        <taxon>Streptophyta</taxon>
        <taxon>Embryophyta</taxon>
        <taxon>Tracheophyta</taxon>
        <taxon>Spermatophyta</taxon>
        <taxon>Magnoliopsida</taxon>
        <taxon>Liliopsida</taxon>
        <taxon>Poales</taxon>
        <taxon>Poaceae</taxon>
        <taxon>BOP clade</taxon>
        <taxon>Pooideae</taxon>
        <taxon>Triticodae</taxon>
        <taxon>Triticeae</taxon>
        <taxon>Triticinae</taxon>
        <taxon>Triticum</taxon>
    </lineage>
</organism>
<dbReference type="GO" id="GO:0016020">
    <property type="term" value="C:membrane"/>
    <property type="evidence" value="ECO:0007669"/>
    <property type="project" value="UniProtKB-SubCell"/>
</dbReference>
<dbReference type="InterPro" id="IPR013210">
    <property type="entry name" value="LRR_N_plant-typ"/>
</dbReference>
<name>A0A3B6IMH5_WHEAT</name>
<dbReference type="SMR" id="A0A3B6IMH5"/>
<keyword evidence="3" id="KW-0812">Transmembrane</keyword>
<keyword evidence="6" id="KW-1133">Transmembrane helix</keyword>
<dbReference type="PANTHER" id="PTHR48063">
    <property type="entry name" value="LRR RECEPTOR-LIKE KINASE"/>
    <property type="match status" value="1"/>
</dbReference>
<feature type="signal peptide" evidence="9">
    <location>
        <begin position="1"/>
        <end position="25"/>
    </location>
</feature>
<evidence type="ECO:0000259" key="10">
    <source>
        <dbReference type="Pfam" id="PF08263"/>
    </source>
</evidence>
<sequence length="152" mass="16611">MAAELGHLARAAAAILCLLTSHVAGSDSHAQARISGGTRTCISRERDALLSFKADLVDPAGHLSSWHGEDCCRWEGVRCSNRTGHVVKLNLCNTYMPYFSAHIDHSLSLSRDEMSSSLAALQHLRYLDLSGNEFNGTSIHVFVGFLENLSRK</sequence>
<evidence type="ECO:0000256" key="1">
    <source>
        <dbReference type="ARBA" id="ARBA00004479"/>
    </source>
</evidence>
<dbReference type="Pfam" id="PF08263">
    <property type="entry name" value="LRRNT_2"/>
    <property type="match status" value="1"/>
</dbReference>
<protein>
    <recommendedName>
        <fullName evidence="10">Leucine-rich repeat-containing N-terminal plant-type domain-containing protein</fullName>
    </recommendedName>
</protein>
<dbReference type="InterPro" id="IPR032675">
    <property type="entry name" value="LRR_dom_sf"/>
</dbReference>
<keyword evidence="4 9" id="KW-0732">Signal</keyword>
<keyword evidence="7" id="KW-0472">Membrane</keyword>
<evidence type="ECO:0000313" key="12">
    <source>
        <dbReference type="Proteomes" id="UP000019116"/>
    </source>
</evidence>
<reference evidence="11" key="2">
    <citation type="submission" date="2018-10" db="UniProtKB">
        <authorList>
            <consortium name="EnsemblPlants"/>
        </authorList>
    </citation>
    <scope>IDENTIFICATION</scope>
</reference>
<dbReference type="SUPFAM" id="SSF52058">
    <property type="entry name" value="L domain-like"/>
    <property type="match status" value="1"/>
</dbReference>
<dbReference type="Proteomes" id="UP000019116">
    <property type="component" value="Chromosome 4B"/>
</dbReference>
<evidence type="ECO:0000256" key="3">
    <source>
        <dbReference type="ARBA" id="ARBA00022692"/>
    </source>
</evidence>
<evidence type="ECO:0000256" key="9">
    <source>
        <dbReference type="SAM" id="SignalP"/>
    </source>
</evidence>
<dbReference type="STRING" id="4565.A0A3B6IMH5"/>
<feature type="domain" description="Leucine-rich repeat-containing N-terminal plant-type" evidence="10">
    <location>
        <begin position="43"/>
        <end position="80"/>
    </location>
</feature>
<evidence type="ECO:0000256" key="2">
    <source>
        <dbReference type="ARBA" id="ARBA00022614"/>
    </source>
</evidence>
<keyword evidence="5" id="KW-0677">Repeat</keyword>
<dbReference type="InterPro" id="IPR046956">
    <property type="entry name" value="RLP23-like"/>
</dbReference>
<dbReference type="Gramene" id="TraesCS4B02G007900.1">
    <property type="protein sequence ID" value="TraesCS4B02G007900.1"/>
    <property type="gene ID" value="TraesCS4B02G007900"/>
</dbReference>
<keyword evidence="8" id="KW-0325">Glycoprotein</keyword>
<comment type="subcellular location">
    <subcellularLocation>
        <location evidence="1">Membrane</location>
        <topology evidence="1">Single-pass type I membrane protein</topology>
    </subcellularLocation>
</comment>
<dbReference type="Gene3D" id="3.80.10.10">
    <property type="entry name" value="Ribonuclease Inhibitor"/>
    <property type="match status" value="1"/>
</dbReference>
<keyword evidence="2" id="KW-0433">Leucine-rich repeat</keyword>
<dbReference type="EnsemblPlants" id="TraesCS4B02G007900.1">
    <property type="protein sequence ID" value="TraesCS4B02G007900.1"/>
    <property type="gene ID" value="TraesCS4B02G007900"/>
</dbReference>
<evidence type="ECO:0000313" key="11">
    <source>
        <dbReference type="EnsemblPlants" id="TraesCS4B02G007900.1"/>
    </source>
</evidence>
<feature type="chain" id="PRO_5043175629" description="Leucine-rich repeat-containing N-terminal plant-type domain-containing protein" evidence="9">
    <location>
        <begin position="26"/>
        <end position="152"/>
    </location>
</feature>
<dbReference type="OMA" id="WIITQAS"/>
<dbReference type="AlphaFoldDB" id="A0A3B6IMH5"/>
<reference evidence="11" key="1">
    <citation type="submission" date="2018-08" db="EMBL/GenBank/DDBJ databases">
        <authorList>
            <person name="Rossello M."/>
        </authorList>
    </citation>
    <scope>NUCLEOTIDE SEQUENCE [LARGE SCALE GENOMIC DNA]</scope>
    <source>
        <strain evidence="11">cv. Chinese Spring</strain>
    </source>
</reference>
<evidence type="ECO:0000256" key="5">
    <source>
        <dbReference type="ARBA" id="ARBA00022737"/>
    </source>
</evidence>
<proteinExistence type="predicted"/>
<dbReference type="OrthoDB" id="695689at2759"/>
<dbReference type="PANTHER" id="PTHR48063:SF11">
    <property type="entry name" value="LEUCINE-RICH REPEAT-CONTAINING N-TERMINAL PLANT-TYPE DOMAIN-CONTAINING PROTEIN"/>
    <property type="match status" value="1"/>
</dbReference>
<evidence type="ECO:0000256" key="7">
    <source>
        <dbReference type="ARBA" id="ARBA00023136"/>
    </source>
</evidence>